<dbReference type="Proteomes" id="UP000321570">
    <property type="component" value="Unassembled WGS sequence"/>
</dbReference>
<evidence type="ECO:0000313" key="1">
    <source>
        <dbReference type="EMBL" id="VUZ53596.1"/>
    </source>
</evidence>
<reference evidence="1 2" key="1">
    <citation type="submission" date="2019-07" db="EMBL/GenBank/DDBJ databases">
        <authorList>
            <person name="Jastrzebski P J."/>
            <person name="Paukszto L."/>
            <person name="Jastrzebski P J."/>
        </authorList>
    </citation>
    <scope>NUCLEOTIDE SEQUENCE [LARGE SCALE GENOMIC DNA]</scope>
    <source>
        <strain evidence="1 2">WMS-il1</strain>
    </source>
</reference>
<gene>
    <name evidence="1" type="ORF">WMSIL1_LOCUS11571</name>
</gene>
<accession>A0A564Z2D2</accession>
<sequence>MFLPHLNLRLPIIPLKIQLRLWLYLSLLGYFLLRLIEAANDGIKFHLPVRDYVRSFKPKITHGTFNIPIYLTTRQIEHAA</sequence>
<protein>
    <submittedName>
        <fullName evidence="1">Uncharacterized protein</fullName>
    </submittedName>
</protein>
<dbReference type="AlphaFoldDB" id="A0A564Z2D2"/>
<organism evidence="1 2">
    <name type="scientific">Hymenolepis diminuta</name>
    <name type="common">Rat tapeworm</name>
    <dbReference type="NCBI Taxonomy" id="6216"/>
    <lineage>
        <taxon>Eukaryota</taxon>
        <taxon>Metazoa</taxon>
        <taxon>Spiralia</taxon>
        <taxon>Lophotrochozoa</taxon>
        <taxon>Platyhelminthes</taxon>
        <taxon>Cestoda</taxon>
        <taxon>Eucestoda</taxon>
        <taxon>Cyclophyllidea</taxon>
        <taxon>Hymenolepididae</taxon>
        <taxon>Hymenolepis</taxon>
    </lineage>
</organism>
<evidence type="ECO:0000313" key="2">
    <source>
        <dbReference type="Proteomes" id="UP000321570"/>
    </source>
</evidence>
<keyword evidence="2" id="KW-1185">Reference proteome</keyword>
<dbReference type="EMBL" id="CABIJS010000555">
    <property type="protein sequence ID" value="VUZ53596.1"/>
    <property type="molecule type" value="Genomic_DNA"/>
</dbReference>
<proteinExistence type="predicted"/>
<name>A0A564Z2D2_HYMDI</name>